<keyword evidence="3" id="KW-1185">Reference proteome</keyword>
<dbReference type="Pfam" id="PF13528">
    <property type="entry name" value="Glyco_trans_1_3"/>
    <property type="match status" value="1"/>
</dbReference>
<dbReference type="EMBL" id="WPIN01000004">
    <property type="protein sequence ID" value="MVM30925.1"/>
    <property type="molecule type" value="Genomic_DNA"/>
</dbReference>
<evidence type="ECO:0000313" key="3">
    <source>
        <dbReference type="Proteomes" id="UP000436006"/>
    </source>
</evidence>
<sequence length="193" mass="21476">MLIDLPRLTEAVSVLITRHLTRHLSIPPYREKGYSNMNTTKQADDEGFICCTGRRTRAPHAGHFNGATTSAGRSHYCQAVLTTAGFESVCEALYLGKPVLMMPQFAHFEQASNALDGQRVGAGIADHMFDLDRLMRFAATYDEAVSERFRKWYSKGHSLFVTALQRVVDQSKQDVPIPKGSPRPVQCKPGTSF</sequence>
<evidence type="ECO:0000313" key="2">
    <source>
        <dbReference type="EMBL" id="MVM30925.1"/>
    </source>
</evidence>
<dbReference type="SUPFAM" id="SSF53756">
    <property type="entry name" value="UDP-Glycosyltransferase/glycogen phosphorylase"/>
    <property type="match status" value="1"/>
</dbReference>
<organism evidence="2 3">
    <name type="scientific">Spirosoma arboris</name>
    <dbReference type="NCBI Taxonomy" id="2682092"/>
    <lineage>
        <taxon>Bacteria</taxon>
        <taxon>Pseudomonadati</taxon>
        <taxon>Bacteroidota</taxon>
        <taxon>Cytophagia</taxon>
        <taxon>Cytophagales</taxon>
        <taxon>Cytophagaceae</taxon>
        <taxon>Spirosoma</taxon>
    </lineage>
</organism>
<dbReference type="Gene3D" id="3.40.50.2000">
    <property type="entry name" value="Glycogen Phosphorylase B"/>
    <property type="match status" value="1"/>
</dbReference>
<dbReference type="AlphaFoldDB" id="A0A7K1SAZ1"/>
<accession>A0A7K1SAZ1</accession>
<name>A0A7K1SAZ1_9BACT</name>
<dbReference type="Proteomes" id="UP000436006">
    <property type="component" value="Unassembled WGS sequence"/>
</dbReference>
<feature type="region of interest" description="Disordered" evidence="1">
    <location>
        <begin position="172"/>
        <end position="193"/>
    </location>
</feature>
<evidence type="ECO:0008006" key="4">
    <source>
        <dbReference type="Google" id="ProtNLM"/>
    </source>
</evidence>
<protein>
    <recommendedName>
        <fullName evidence="4">Glycosyl transferase family 28 C-terminal domain-containing protein</fullName>
    </recommendedName>
</protein>
<gene>
    <name evidence="2" type="ORF">GO755_12860</name>
</gene>
<reference evidence="2 3" key="1">
    <citation type="submission" date="2019-12" db="EMBL/GenBank/DDBJ databases">
        <title>Spirosoma sp. HMF4905 genome sequencing and assembly.</title>
        <authorList>
            <person name="Kang H."/>
            <person name="Cha I."/>
            <person name="Kim H."/>
            <person name="Joh K."/>
        </authorList>
    </citation>
    <scope>NUCLEOTIDE SEQUENCE [LARGE SCALE GENOMIC DNA]</scope>
    <source>
        <strain evidence="2 3">HMF4905</strain>
    </source>
</reference>
<proteinExistence type="predicted"/>
<evidence type="ECO:0000256" key="1">
    <source>
        <dbReference type="SAM" id="MobiDB-lite"/>
    </source>
</evidence>
<comment type="caution">
    <text evidence="2">The sequence shown here is derived from an EMBL/GenBank/DDBJ whole genome shotgun (WGS) entry which is preliminary data.</text>
</comment>